<dbReference type="AlphaFoldDB" id="A0A178ESR6"/>
<dbReference type="SUPFAM" id="SSF54506">
    <property type="entry name" value="Diaminopimelate epimerase-like"/>
    <property type="match status" value="1"/>
</dbReference>
<sequence length="524" mass="58354">MSSPSRSSRLHARTPPRHAVERIRHQPSPPDQPERRRSVTANWRMNGTNALMESLQTDLMLRASNVNRLIGRSKSGNAFLFREEIASSPPIITFNHHPGIRKQGKGDSQESSTYPHPHSHNPHPRKQGMWAGWAELMCCHVETSHLFQRNAEKLVSRPKPGLIRGRLGDLHRKRRPLVEMEAGPRSFVTLDVFTSERYDGSPLAVVRLKKDDPLSQERKMQIAIEFGYNNTAFLHEPVYLEKIGKNVRKLELFGATKAHKPLAFEAILGVALYIFQENPLDSTTPVPAPRGGTEAAKSASAAFLECFIQYNDLVFRAEYDPLRQVGVLLLPHNVHIHGRETRKDEILAIQPSLSNVEDVKKMKASYPILSIATGVTYTLVDFTNSPNLLNLLEAGEPPTPELDTSWKQRAVDESIVSRHYGAVYFVQDEADFTEEPYITSLQVRVIQDGVEQTATAGACSTLAAYLALQKGGNNSSHAFAMKQTTTTGRSSQLCLQIGLDENGTSVKRIVLSGRCTLISQGTLM</sequence>
<dbReference type="EMBL" id="LHPM01000018">
    <property type="protein sequence ID" value="OAL63018.1"/>
    <property type="molecule type" value="Genomic_DNA"/>
</dbReference>
<proteinExistence type="predicted"/>
<organism evidence="2 3">
    <name type="scientific">Trichophyton rubrum</name>
    <name type="common">Athlete's foot fungus</name>
    <name type="synonym">Epidermophyton rubrum</name>
    <dbReference type="NCBI Taxonomy" id="5551"/>
    <lineage>
        <taxon>Eukaryota</taxon>
        <taxon>Fungi</taxon>
        <taxon>Dikarya</taxon>
        <taxon>Ascomycota</taxon>
        <taxon>Pezizomycotina</taxon>
        <taxon>Eurotiomycetes</taxon>
        <taxon>Eurotiomycetidae</taxon>
        <taxon>Onygenales</taxon>
        <taxon>Arthrodermataceae</taxon>
        <taxon>Trichophyton</taxon>
    </lineage>
</organism>
<dbReference type="VEuPathDB" id="FungiDB:TERG_00997"/>
<feature type="compositionally biased region" description="Basic residues" evidence="1">
    <location>
        <begin position="117"/>
        <end position="126"/>
    </location>
</feature>
<dbReference type="Proteomes" id="UP000243015">
    <property type="component" value="Unassembled WGS sequence"/>
</dbReference>
<accession>A0A178ESR6</accession>
<protein>
    <recommendedName>
        <fullName evidence="4">Phenazine biosynthesis protein</fullName>
    </recommendedName>
</protein>
<evidence type="ECO:0000313" key="3">
    <source>
        <dbReference type="Proteomes" id="UP000243015"/>
    </source>
</evidence>
<feature type="region of interest" description="Disordered" evidence="1">
    <location>
        <begin position="92"/>
        <end position="127"/>
    </location>
</feature>
<gene>
    <name evidence="2" type="ORF">A7C99_5404</name>
</gene>
<evidence type="ECO:0000313" key="2">
    <source>
        <dbReference type="EMBL" id="OAL63018.1"/>
    </source>
</evidence>
<comment type="caution">
    <text evidence="2">The sequence shown here is derived from an EMBL/GenBank/DDBJ whole genome shotgun (WGS) entry which is preliminary data.</text>
</comment>
<evidence type="ECO:0008006" key="4">
    <source>
        <dbReference type="Google" id="ProtNLM"/>
    </source>
</evidence>
<name>A0A178ESR6_TRIRU</name>
<evidence type="ECO:0000256" key="1">
    <source>
        <dbReference type="SAM" id="MobiDB-lite"/>
    </source>
</evidence>
<feature type="region of interest" description="Disordered" evidence="1">
    <location>
        <begin position="1"/>
        <end position="38"/>
    </location>
</feature>
<dbReference type="Gene3D" id="3.10.310.10">
    <property type="entry name" value="Diaminopimelate Epimerase, Chain A, domain 1"/>
    <property type="match status" value="2"/>
</dbReference>
<reference evidence="2 3" key="1">
    <citation type="submission" date="2016-05" db="EMBL/GenBank/DDBJ databases">
        <title>Genome sequencing of Trichophyton rubrum CMCC(F)T1i isolated from hair.</title>
        <authorList>
            <person name="Zhan P."/>
            <person name="Tao Y."/>
            <person name="Liu W."/>
        </authorList>
    </citation>
    <scope>NUCLEOTIDE SEQUENCE [LARGE SCALE GENOMIC DNA]</scope>
    <source>
        <strain evidence="3">CMCC(F)T1i</strain>
    </source>
</reference>